<protein>
    <submittedName>
        <fullName evidence="1">Uncharacterized protein</fullName>
    </submittedName>
</protein>
<name>A5ZY47_9FIRM</name>
<evidence type="ECO:0000313" key="2">
    <source>
        <dbReference type="Proteomes" id="UP000006002"/>
    </source>
</evidence>
<dbReference type="HOGENOM" id="CLU_3230384_0_0_9"/>
<reference evidence="1 2" key="1">
    <citation type="submission" date="2007-03" db="EMBL/GenBank/DDBJ databases">
        <authorList>
            <person name="Fulton L."/>
            <person name="Clifton S."/>
            <person name="Fulton B."/>
            <person name="Xu J."/>
            <person name="Minx P."/>
            <person name="Pepin K.H."/>
            <person name="Johnson M."/>
            <person name="Thiruvilangam P."/>
            <person name="Bhonagiri V."/>
            <person name="Nash W.E."/>
            <person name="Mardis E.R."/>
            <person name="Wilson R.K."/>
        </authorList>
    </citation>
    <scope>NUCLEOTIDE SEQUENCE [LARGE SCALE GENOMIC DNA]</scope>
    <source>
        <strain evidence="1 2">ATCC 29174</strain>
    </source>
</reference>
<dbReference type="AlphaFoldDB" id="A5ZY47"/>
<gene>
    <name evidence="1" type="ORF">RUMOBE_03955</name>
</gene>
<reference evidence="1 2" key="2">
    <citation type="submission" date="2007-04" db="EMBL/GenBank/DDBJ databases">
        <title>Draft genome sequence of Ruminococcus obeum (ATCC 29174).</title>
        <authorList>
            <person name="Sudarsanam P."/>
            <person name="Ley R."/>
            <person name="Guruge J."/>
            <person name="Turnbaugh P.J."/>
            <person name="Mahowald M."/>
            <person name="Liep D."/>
            <person name="Gordon J."/>
        </authorList>
    </citation>
    <scope>NUCLEOTIDE SEQUENCE [LARGE SCALE GENOMIC DNA]</scope>
    <source>
        <strain evidence="1 2">ATCC 29174</strain>
    </source>
</reference>
<accession>A5ZY47</accession>
<organism evidence="1 2">
    <name type="scientific">Blautia obeum ATCC 29174</name>
    <dbReference type="NCBI Taxonomy" id="411459"/>
    <lineage>
        <taxon>Bacteria</taxon>
        <taxon>Bacillati</taxon>
        <taxon>Bacillota</taxon>
        <taxon>Clostridia</taxon>
        <taxon>Lachnospirales</taxon>
        <taxon>Lachnospiraceae</taxon>
        <taxon>Blautia</taxon>
    </lineage>
</organism>
<comment type="caution">
    <text evidence="1">The sequence shown here is derived from an EMBL/GenBank/DDBJ whole genome shotgun (WGS) entry which is preliminary data.</text>
</comment>
<dbReference type="Proteomes" id="UP000006002">
    <property type="component" value="Unassembled WGS sequence"/>
</dbReference>
<evidence type="ECO:0000313" key="1">
    <source>
        <dbReference type="EMBL" id="EDM85496.1"/>
    </source>
</evidence>
<proteinExistence type="predicted"/>
<sequence>MVEHQLDAINGSVGSALLYPQQKKNMHHAEYVVKFLGVSLILC</sequence>
<dbReference type="EMBL" id="AAVO02000030">
    <property type="protein sequence ID" value="EDM85496.1"/>
    <property type="molecule type" value="Genomic_DNA"/>
</dbReference>